<dbReference type="Proteomes" id="UP000593560">
    <property type="component" value="Unassembled WGS sequence"/>
</dbReference>
<dbReference type="OrthoDB" id="1001239at2759"/>
<protein>
    <submittedName>
        <fullName evidence="1">Uncharacterized protein</fullName>
    </submittedName>
</protein>
<proteinExistence type="predicted"/>
<feature type="non-terminal residue" evidence="1">
    <location>
        <position position="101"/>
    </location>
</feature>
<dbReference type="EMBL" id="JABFAD010000009">
    <property type="protein sequence ID" value="MBA0809162.1"/>
    <property type="molecule type" value="Genomic_DNA"/>
</dbReference>
<accession>A0A7J9HHA6</accession>
<evidence type="ECO:0000313" key="2">
    <source>
        <dbReference type="Proteomes" id="UP000593560"/>
    </source>
</evidence>
<comment type="caution">
    <text evidence="1">The sequence shown here is derived from an EMBL/GenBank/DDBJ whole genome shotgun (WGS) entry which is preliminary data.</text>
</comment>
<keyword evidence="2" id="KW-1185">Reference proteome</keyword>
<gene>
    <name evidence="1" type="ORF">Gohar_024835</name>
</gene>
<reference evidence="1 2" key="1">
    <citation type="journal article" date="2019" name="Genome Biol. Evol.">
        <title>Insights into the evolution of the New World diploid cottons (Gossypium, subgenus Houzingenia) based on genome sequencing.</title>
        <authorList>
            <person name="Grover C.E."/>
            <person name="Arick M.A. 2nd"/>
            <person name="Thrash A."/>
            <person name="Conover J.L."/>
            <person name="Sanders W.S."/>
            <person name="Peterson D.G."/>
            <person name="Frelichowski J.E."/>
            <person name="Scheffler J.A."/>
            <person name="Scheffler B.E."/>
            <person name="Wendel J.F."/>
        </authorList>
    </citation>
    <scope>NUCLEOTIDE SEQUENCE [LARGE SCALE GENOMIC DNA]</scope>
    <source>
        <strain evidence="1">0</strain>
        <tissue evidence="1">Leaf</tissue>
    </source>
</reference>
<dbReference type="AlphaFoldDB" id="A0A7J9HHA6"/>
<organism evidence="1 2">
    <name type="scientific">Gossypium harknessii</name>
    <dbReference type="NCBI Taxonomy" id="34285"/>
    <lineage>
        <taxon>Eukaryota</taxon>
        <taxon>Viridiplantae</taxon>
        <taxon>Streptophyta</taxon>
        <taxon>Embryophyta</taxon>
        <taxon>Tracheophyta</taxon>
        <taxon>Spermatophyta</taxon>
        <taxon>Magnoliopsida</taxon>
        <taxon>eudicotyledons</taxon>
        <taxon>Gunneridae</taxon>
        <taxon>Pentapetalae</taxon>
        <taxon>rosids</taxon>
        <taxon>malvids</taxon>
        <taxon>Malvales</taxon>
        <taxon>Malvaceae</taxon>
        <taxon>Malvoideae</taxon>
        <taxon>Gossypium</taxon>
    </lineage>
</organism>
<sequence length="101" mass="11416">MEYPITSVFYSGIKQRYLGIFIPFPLHRLPIRCLKNPNLPSLISHLKNTQTAAISCFLRLRHSSPSSKLGALRWLGTRENRTISRLGNGLSGPLLAQCVRR</sequence>
<name>A0A7J9HHA6_9ROSI</name>
<evidence type="ECO:0000313" key="1">
    <source>
        <dbReference type="EMBL" id="MBA0809162.1"/>
    </source>
</evidence>